<dbReference type="PRINTS" id="PR00922">
    <property type="entry name" value="DADACBPTASE3"/>
</dbReference>
<accession>A0AAV3WFA5</accession>
<organism evidence="3 4">
    <name type="scientific">Microseira wollei NIES-4236</name>
    <dbReference type="NCBI Taxonomy" id="2530354"/>
    <lineage>
        <taxon>Bacteria</taxon>
        <taxon>Bacillati</taxon>
        <taxon>Cyanobacteriota</taxon>
        <taxon>Cyanophyceae</taxon>
        <taxon>Oscillatoriophycideae</taxon>
        <taxon>Aerosakkonematales</taxon>
        <taxon>Aerosakkonemataceae</taxon>
        <taxon>Microseira</taxon>
    </lineage>
</organism>
<evidence type="ECO:0000256" key="2">
    <source>
        <dbReference type="ARBA" id="ARBA00022801"/>
    </source>
</evidence>
<keyword evidence="3" id="KW-0645">Protease</keyword>
<dbReference type="Pfam" id="PF02113">
    <property type="entry name" value="Peptidase_S13"/>
    <property type="match status" value="2"/>
</dbReference>
<reference evidence="3" key="1">
    <citation type="submission" date="2019-10" db="EMBL/GenBank/DDBJ databases">
        <title>Draft genome sequece of Microseira wollei NIES-4236.</title>
        <authorList>
            <person name="Yamaguchi H."/>
            <person name="Suzuki S."/>
            <person name="Kawachi M."/>
        </authorList>
    </citation>
    <scope>NUCLEOTIDE SEQUENCE</scope>
    <source>
        <strain evidence="3">NIES-4236</strain>
    </source>
</reference>
<keyword evidence="4" id="KW-1185">Reference proteome</keyword>
<dbReference type="GO" id="GO:0006508">
    <property type="term" value="P:proteolysis"/>
    <property type="evidence" value="ECO:0007669"/>
    <property type="project" value="InterPro"/>
</dbReference>
<sequence length="434" mass="46247">MLELFSSGVMSVWLDMAGLHRSKLDADQRLSWLDTPGFVVPAQPEPATTATLGQYFKDLASKGPSGGQAVWMQSGPVLLANKQGTTPKPAASLTKIATTLAALAIWHPSHQFETLVSTTGPIKNGVLQGDLVVSGRGNPVFLWEEAIALGNALNRMGIRRVTGNLIVSGNFAINYAPTLAESGQLLKLGLHAKTWPRSASLAHRSMAPGTPKPLLQIAGNVIVAPEPTRTQLLLRHRSLPLSQILKIVNVYSDNKLSQKIADLVGGHQVVANNAAAIAGFPRGEIQLINGSGLGVENRISPRAACAMLVAIQRKLQPYGLNIGDVFPVSGSDLTGTMVHRQIPTATAIKTGTLRDVSALAGVMPTRDRGLVWFTIINRGGDIIGLRAEQDRFLQKLVQQWGATPPPTTIVPHPSSVNVRSHLGDAKRIEIVFGG</sequence>
<dbReference type="SUPFAM" id="SSF56601">
    <property type="entry name" value="beta-lactamase/transpeptidase-like"/>
    <property type="match status" value="1"/>
</dbReference>
<dbReference type="PANTHER" id="PTHR30023">
    <property type="entry name" value="D-ALANYL-D-ALANINE CARBOXYPEPTIDASE"/>
    <property type="match status" value="1"/>
</dbReference>
<dbReference type="GO" id="GO:0004185">
    <property type="term" value="F:serine-type carboxypeptidase activity"/>
    <property type="evidence" value="ECO:0007669"/>
    <property type="project" value="InterPro"/>
</dbReference>
<comment type="similarity">
    <text evidence="1">Belongs to the peptidase S13 family.</text>
</comment>
<dbReference type="Proteomes" id="UP001050975">
    <property type="component" value="Unassembled WGS sequence"/>
</dbReference>
<protein>
    <submittedName>
        <fullName evidence="3">Peptidase S13, D-Ala-D-Ala carboxypeptidase C</fullName>
    </submittedName>
</protein>
<dbReference type="EMBL" id="BLAY01000012">
    <property type="protein sequence ID" value="GET36384.1"/>
    <property type="molecule type" value="Genomic_DNA"/>
</dbReference>
<dbReference type="InterPro" id="IPR000667">
    <property type="entry name" value="Peptidase_S13"/>
</dbReference>
<dbReference type="Gene3D" id="3.40.710.10">
    <property type="entry name" value="DD-peptidase/beta-lactamase superfamily"/>
    <property type="match status" value="1"/>
</dbReference>
<proteinExistence type="inferred from homology"/>
<comment type="caution">
    <text evidence="3">The sequence shown here is derived from an EMBL/GenBank/DDBJ whole genome shotgun (WGS) entry which is preliminary data.</text>
</comment>
<dbReference type="Gene3D" id="3.50.80.20">
    <property type="entry name" value="D-Ala-D-Ala carboxypeptidase C, peptidase S13"/>
    <property type="match status" value="1"/>
</dbReference>
<dbReference type="GO" id="GO:0000270">
    <property type="term" value="P:peptidoglycan metabolic process"/>
    <property type="evidence" value="ECO:0007669"/>
    <property type="project" value="TreeGrafter"/>
</dbReference>
<keyword evidence="2" id="KW-0378">Hydrolase</keyword>
<evidence type="ECO:0000256" key="1">
    <source>
        <dbReference type="ARBA" id="ARBA00006096"/>
    </source>
</evidence>
<keyword evidence="3" id="KW-0121">Carboxypeptidase</keyword>
<name>A0AAV3WFA5_9CYAN</name>
<evidence type="ECO:0000313" key="4">
    <source>
        <dbReference type="Proteomes" id="UP001050975"/>
    </source>
</evidence>
<gene>
    <name evidence="3" type="ORF">MiSe_11340</name>
</gene>
<dbReference type="PANTHER" id="PTHR30023:SF0">
    <property type="entry name" value="PENICILLIN-SENSITIVE CARBOXYPEPTIDASE A"/>
    <property type="match status" value="1"/>
</dbReference>
<evidence type="ECO:0000313" key="3">
    <source>
        <dbReference type="EMBL" id="GET36384.1"/>
    </source>
</evidence>
<dbReference type="AlphaFoldDB" id="A0AAV3WFA5"/>
<dbReference type="RefSeq" id="WP_226575873.1">
    <property type="nucleotide sequence ID" value="NZ_BLAY01000012.1"/>
</dbReference>
<dbReference type="InterPro" id="IPR012338">
    <property type="entry name" value="Beta-lactam/transpept-like"/>
</dbReference>